<name>A0A2G5HXE2_CERBT</name>
<dbReference type="AlphaFoldDB" id="A0A2G5HXE2"/>
<protein>
    <submittedName>
        <fullName evidence="2">Uncharacterized protein</fullName>
    </submittedName>
</protein>
<reference evidence="2 3" key="1">
    <citation type="submission" date="2015-10" db="EMBL/GenBank/DDBJ databases">
        <title>The cercosporin biosynthetic gene cluster was horizontally transferred to several fungal lineages and shown to be expanded in Cercospora beticola based on microsynteny with recipient genomes.</title>
        <authorList>
            <person name="De Jonge R."/>
            <person name="Ebert M.K."/>
            <person name="Suttle J.C."/>
            <person name="Jurick Ii W.M."/>
            <person name="Secor G.A."/>
            <person name="Thomma B.P."/>
            <person name="Van De Peer Y."/>
            <person name="Bolton M.D."/>
        </authorList>
    </citation>
    <scope>NUCLEOTIDE SEQUENCE [LARGE SCALE GENOMIC DNA]</scope>
    <source>
        <strain evidence="2 3">09-40</strain>
    </source>
</reference>
<evidence type="ECO:0000313" key="3">
    <source>
        <dbReference type="Proteomes" id="UP000230605"/>
    </source>
</evidence>
<dbReference type="OrthoDB" id="3942453at2759"/>
<dbReference type="EMBL" id="LKMD01000102">
    <property type="protein sequence ID" value="PIA97234.1"/>
    <property type="molecule type" value="Genomic_DNA"/>
</dbReference>
<feature type="compositionally biased region" description="Polar residues" evidence="1">
    <location>
        <begin position="92"/>
        <end position="111"/>
    </location>
</feature>
<gene>
    <name evidence="2" type="ORF">CB0940_06462</name>
</gene>
<comment type="caution">
    <text evidence="2">The sequence shown here is derived from an EMBL/GenBank/DDBJ whole genome shotgun (WGS) entry which is preliminary data.</text>
</comment>
<evidence type="ECO:0000256" key="1">
    <source>
        <dbReference type="SAM" id="MobiDB-lite"/>
    </source>
</evidence>
<dbReference type="Proteomes" id="UP000230605">
    <property type="component" value="Chromosome 2"/>
</dbReference>
<accession>A0A2G5HXE2</accession>
<evidence type="ECO:0000313" key="2">
    <source>
        <dbReference type="EMBL" id="PIA97234.1"/>
    </source>
</evidence>
<organism evidence="2 3">
    <name type="scientific">Cercospora beticola</name>
    <name type="common">Sugarbeet leaf spot fungus</name>
    <dbReference type="NCBI Taxonomy" id="122368"/>
    <lineage>
        <taxon>Eukaryota</taxon>
        <taxon>Fungi</taxon>
        <taxon>Dikarya</taxon>
        <taxon>Ascomycota</taxon>
        <taxon>Pezizomycotina</taxon>
        <taxon>Dothideomycetes</taxon>
        <taxon>Dothideomycetidae</taxon>
        <taxon>Mycosphaerellales</taxon>
        <taxon>Mycosphaerellaceae</taxon>
        <taxon>Cercospora</taxon>
    </lineage>
</organism>
<sequence length="199" mass="22090">MCIAGLNVTTQTCAHRWYELIRPCSPANNLQNCPERLRLEGWERRQDSCPFCDGAQHSHSTHRLFGSVSSASSVASSPTISEMGFNRHSRRGSSATFTGTMSPLSRESSNCSIELDRATRARDMNDRIHMYLFSEPHEILPSATKNYPTYSAAISKAEQAAGSSSDGKPRRTNSLINVSRGIKRISKRFSISSDIFKNV</sequence>
<feature type="region of interest" description="Disordered" evidence="1">
    <location>
        <begin position="82"/>
        <end position="111"/>
    </location>
</feature>
<proteinExistence type="predicted"/>